<feature type="region of interest" description="Disordered" evidence="1">
    <location>
        <begin position="32"/>
        <end position="204"/>
    </location>
</feature>
<accession>A0AAQ1MF89</accession>
<gene>
    <name evidence="2" type="ORF">SAMN05444424_2518</name>
</gene>
<reference evidence="3" key="1">
    <citation type="submission" date="2016-11" db="EMBL/GenBank/DDBJ databases">
        <authorList>
            <person name="Jaros S."/>
            <person name="Januszkiewicz K."/>
            <person name="Wedrychowicz H."/>
        </authorList>
    </citation>
    <scope>NUCLEOTIDE SEQUENCE [LARGE SCALE GENOMIC DNA]</scope>
    <source>
        <strain evidence="3">DSM 4029</strain>
    </source>
</reference>
<dbReference type="AlphaFoldDB" id="A0AAQ1MF89"/>
<sequence>MRSPRQCLGLRQRAAPFLFQKLVCPRSRRLAGSGKSTCLRQGRPAGMLPEAGDKPVCRGKTARRQSTVGPEVSRRKCLWGPGSCPFPTAPPHRGTSSRGTTPRRETPGGGTRPGFAKDKIAKRWLAKNGSKRKRRRIPGSRSLPTTSPHRGTPSRGTRPGFAKGKIAKRWLAKGGVKVQTPSGTGKPPAPDNTVSPGRSQQRDTARFCQTVVGEGLCQSSNAFSV</sequence>
<evidence type="ECO:0000256" key="1">
    <source>
        <dbReference type="SAM" id="MobiDB-lite"/>
    </source>
</evidence>
<organism evidence="2 3">
    <name type="scientific">Bittarella massiliensis</name>
    <name type="common">ex Durand et al. 2017</name>
    <dbReference type="NCBI Taxonomy" id="1720313"/>
    <lineage>
        <taxon>Bacteria</taxon>
        <taxon>Bacillati</taxon>
        <taxon>Bacillota</taxon>
        <taxon>Clostridia</taxon>
        <taxon>Eubacteriales</taxon>
        <taxon>Oscillospiraceae</taxon>
        <taxon>Bittarella (ex Durand et al. 2017)</taxon>
    </lineage>
</organism>
<evidence type="ECO:0000313" key="3">
    <source>
        <dbReference type="Proteomes" id="UP000184089"/>
    </source>
</evidence>
<name>A0AAQ1MF89_9FIRM</name>
<protein>
    <submittedName>
        <fullName evidence="2">Uncharacterized protein</fullName>
    </submittedName>
</protein>
<feature type="compositionally biased region" description="Basic residues" evidence="1">
    <location>
        <begin position="122"/>
        <end position="138"/>
    </location>
</feature>
<evidence type="ECO:0000313" key="2">
    <source>
        <dbReference type="EMBL" id="SHG48022.1"/>
    </source>
</evidence>
<comment type="caution">
    <text evidence="2">The sequence shown here is derived from an EMBL/GenBank/DDBJ whole genome shotgun (WGS) entry which is preliminary data.</text>
</comment>
<dbReference type="EMBL" id="FQVY01000004">
    <property type="protein sequence ID" value="SHG48022.1"/>
    <property type="molecule type" value="Genomic_DNA"/>
</dbReference>
<dbReference type="Proteomes" id="UP000184089">
    <property type="component" value="Unassembled WGS sequence"/>
</dbReference>
<proteinExistence type="predicted"/>